<organism evidence="2 3">
    <name type="scientific">Caldisalinibacter kiritimatiensis</name>
    <dbReference type="NCBI Taxonomy" id="1304284"/>
    <lineage>
        <taxon>Bacteria</taxon>
        <taxon>Bacillati</taxon>
        <taxon>Bacillota</taxon>
        <taxon>Tissierellia</taxon>
        <taxon>Tissierellales</taxon>
        <taxon>Thermohalobacteraceae</taxon>
        <taxon>Caldisalinibacter</taxon>
    </lineage>
</organism>
<dbReference type="InterPro" id="IPR013325">
    <property type="entry name" value="RNA_pol_sigma_r2"/>
</dbReference>
<dbReference type="EMBL" id="ARZA01000061">
    <property type="protein sequence ID" value="EOD01406.1"/>
    <property type="molecule type" value="Genomic_DNA"/>
</dbReference>
<protein>
    <recommendedName>
        <fullName evidence="1">Helix-turn-helix conjugative transposon-like domain-containing protein</fullName>
    </recommendedName>
</protein>
<evidence type="ECO:0000313" key="3">
    <source>
        <dbReference type="Proteomes" id="UP000013378"/>
    </source>
</evidence>
<keyword evidence="3" id="KW-1185">Reference proteome</keyword>
<dbReference type="GO" id="GO:0006352">
    <property type="term" value="P:DNA-templated transcription initiation"/>
    <property type="evidence" value="ECO:0007669"/>
    <property type="project" value="InterPro"/>
</dbReference>
<proteinExistence type="predicted"/>
<dbReference type="STRING" id="1304284.L21TH_0521"/>
<reference evidence="2 3" key="1">
    <citation type="journal article" date="2015" name="Geomicrobiol. J.">
        <title>Caldisalinibacter kiritimatiensis gen. nov., sp. nov., a moderately thermohalophilic thiosulfate-reducing bacterium from a hypersaline microbial mat.</title>
        <authorList>
            <person name="Ben Hania W."/>
            <person name="Joseph M."/>
            <person name="Fiebig A."/>
            <person name="Bunk B."/>
            <person name="Klenk H.-P."/>
            <person name="Fardeau M.-L."/>
            <person name="Spring S."/>
        </authorList>
    </citation>
    <scope>NUCLEOTIDE SEQUENCE [LARGE SCALE GENOMIC DNA]</scope>
    <source>
        <strain evidence="2 3">L21-TH-D2</strain>
    </source>
</reference>
<dbReference type="InterPro" id="IPR024760">
    <property type="entry name" value="HTH_dom_conjug_TS-like"/>
</dbReference>
<dbReference type="Proteomes" id="UP000013378">
    <property type="component" value="Unassembled WGS sequence"/>
</dbReference>
<comment type="caution">
    <text evidence="2">The sequence shown here is derived from an EMBL/GenBank/DDBJ whole genome shotgun (WGS) entry which is preliminary data.</text>
</comment>
<name>R1CRV8_9FIRM</name>
<dbReference type="AlphaFoldDB" id="R1CRV8"/>
<sequence>MDDKLIKELFQSAKKGNEKALEQLLIIFNPIIYKNSYINGEFDEDCYQELRIKLIDCIKNFKFNGITSVYDYLNI</sequence>
<dbReference type="SUPFAM" id="SSF88946">
    <property type="entry name" value="Sigma2 domain of RNA polymerase sigma factors"/>
    <property type="match status" value="1"/>
</dbReference>
<dbReference type="OrthoDB" id="1856222at2"/>
<gene>
    <name evidence="2" type="ORF">L21TH_0521</name>
</gene>
<feature type="domain" description="Helix-turn-helix conjugative transposon-like" evidence="1">
    <location>
        <begin position="8"/>
        <end position="62"/>
    </location>
</feature>
<dbReference type="eggNOG" id="ENOG5033IZI">
    <property type="taxonomic scope" value="Bacteria"/>
</dbReference>
<accession>R1CRV8</accession>
<dbReference type="GO" id="GO:0003700">
    <property type="term" value="F:DNA-binding transcription factor activity"/>
    <property type="evidence" value="ECO:0007669"/>
    <property type="project" value="InterPro"/>
</dbReference>
<dbReference type="Pfam" id="PF12645">
    <property type="entry name" value="HTH_16"/>
    <property type="match status" value="1"/>
</dbReference>
<evidence type="ECO:0000259" key="1">
    <source>
        <dbReference type="Pfam" id="PF12645"/>
    </source>
</evidence>
<evidence type="ECO:0000313" key="2">
    <source>
        <dbReference type="EMBL" id="EOD01406.1"/>
    </source>
</evidence>
<dbReference type="RefSeq" id="WP_006308318.1">
    <property type="nucleotide sequence ID" value="NZ_ARZA01000061.1"/>
</dbReference>